<keyword evidence="6 9" id="KW-0472">Membrane</keyword>
<feature type="transmembrane region" description="Helical" evidence="9">
    <location>
        <begin position="45"/>
        <end position="66"/>
    </location>
</feature>
<evidence type="ECO:0000313" key="12">
    <source>
        <dbReference type="Proteomes" id="UP000789390"/>
    </source>
</evidence>
<evidence type="ECO:0000256" key="9">
    <source>
        <dbReference type="SAM" id="Phobius"/>
    </source>
</evidence>
<dbReference type="GO" id="GO:0004930">
    <property type="term" value="F:G protein-coupled receptor activity"/>
    <property type="evidence" value="ECO:0007669"/>
    <property type="project" value="UniProtKB-KW"/>
</dbReference>
<reference evidence="11" key="1">
    <citation type="submission" date="2021-11" db="EMBL/GenBank/DDBJ databases">
        <authorList>
            <person name="Schell T."/>
        </authorList>
    </citation>
    <scope>NUCLEOTIDE SEQUENCE</scope>
    <source>
        <strain evidence="11">M5</strain>
    </source>
</reference>
<feature type="transmembrane region" description="Helical" evidence="9">
    <location>
        <begin position="195"/>
        <end position="214"/>
    </location>
</feature>
<evidence type="ECO:0000259" key="10">
    <source>
        <dbReference type="PROSITE" id="PS50262"/>
    </source>
</evidence>
<evidence type="ECO:0000256" key="1">
    <source>
        <dbReference type="ARBA" id="ARBA00004651"/>
    </source>
</evidence>
<dbReference type="Proteomes" id="UP000789390">
    <property type="component" value="Unassembled WGS sequence"/>
</dbReference>
<dbReference type="CDD" id="cd00637">
    <property type="entry name" value="7tm_classA_rhodopsin-like"/>
    <property type="match status" value="1"/>
</dbReference>
<accession>A0A8J2WRF7</accession>
<feature type="transmembrane region" description="Helical" evidence="9">
    <location>
        <begin position="154"/>
        <end position="175"/>
    </location>
</feature>
<gene>
    <name evidence="11" type="ORF">DGAL_LOCUS12078</name>
</gene>
<evidence type="ECO:0000256" key="4">
    <source>
        <dbReference type="ARBA" id="ARBA00022989"/>
    </source>
</evidence>
<feature type="transmembrane region" description="Helical" evidence="9">
    <location>
        <begin position="309"/>
        <end position="330"/>
    </location>
</feature>
<evidence type="ECO:0000256" key="5">
    <source>
        <dbReference type="ARBA" id="ARBA00023040"/>
    </source>
</evidence>
<dbReference type="Gene3D" id="1.20.1070.10">
    <property type="entry name" value="Rhodopsin 7-helix transmembrane proteins"/>
    <property type="match status" value="1"/>
</dbReference>
<dbReference type="PROSITE" id="PS50262">
    <property type="entry name" value="G_PROTEIN_RECEP_F1_2"/>
    <property type="match status" value="1"/>
</dbReference>
<keyword evidence="4 9" id="KW-1133">Transmembrane helix</keyword>
<dbReference type="EMBL" id="CAKKLH010000287">
    <property type="protein sequence ID" value="CAH0108681.1"/>
    <property type="molecule type" value="Genomic_DNA"/>
</dbReference>
<dbReference type="OrthoDB" id="10352305at2759"/>
<dbReference type="FunFam" id="1.20.1070.10:FF:000503">
    <property type="entry name" value="Uncharacterized protein"/>
    <property type="match status" value="1"/>
</dbReference>
<keyword evidence="2" id="KW-1003">Cell membrane</keyword>
<dbReference type="PANTHER" id="PTHR24249:SF411">
    <property type="entry name" value="G-PROTEIN COUPLED RECEPTORS FAMILY 1 PROFILE DOMAIN-CONTAINING PROTEIN"/>
    <property type="match status" value="1"/>
</dbReference>
<comment type="subcellular location">
    <subcellularLocation>
        <location evidence="1">Cell membrane</location>
        <topology evidence="1">Multi-pass membrane protein</topology>
    </subcellularLocation>
</comment>
<dbReference type="AlphaFoldDB" id="A0A8J2WRF7"/>
<keyword evidence="5" id="KW-0297">G-protein coupled receptor</keyword>
<evidence type="ECO:0000256" key="3">
    <source>
        <dbReference type="ARBA" id="ARBA00022692"/>
    </source>
</evidence>
<feature type="transmembrane region" description="Helical" evidence="9">
    <location>
        <begin position="78"/>
        <end position="100"/>
    </location>
</feature>
<name>A0A8J2WRF7_9CRUS</name>
<keyword evidence="12" id="KW-1185">Reference proteome</keyword>
<dbReference type="PANTHER" id="PTHR24249">
    <property type="entry name" value="HISTAMINE RECEPTOR-RELATED G-PROTEIN COUPLED RECEPTOR"/>
    <property type="match status" value="1"/>
</dbReference>
<dbReference type="SUPFAM" id="SSF81321">
    <property type="entry name" value="Family A G protein-coupled receptor-like"/>
    <property type="match status" value="1"/>
</dbReference>
<evidence type="ECO:0000256" key="7">
    <source>
        <dbReference type="ARBA" id="ARBA00023170"/>
    </source>
</evidence>
<feature type="transmembrane region" description="Helical" evidence="9">
    <location>
        <begin position="265"/>
        <end position="289"/>
    </location>
</feature>
<dbReference type="InterPro" id="IPR050569">
    <property type="entry name" value="TAAR"/>
</dbReference>
<organism evidence="11 12">
    <name type="scientific">Daphnia galeata</name>
    <dbReference type="NCBI Taxonomy" id="27404"/>
    <lineage>
        <taxon>Eukaryota</taxon>
        <taxon>Metazoa</taxon>
        <taxon>Ecdysozoa</taxon>
        <taxon>Arthropoda</taxon>
        <taxon>Crustacea</taxon>
        <taxon>Branchiopoda</taxon>
        <taxon>Diplostraca</taxon>
        <taxon>Cladocera</taxon>
        <taxon>Anomopoda</taxon>
        <taxon>Daphniidae</taxon>
        <taxon>Daphnia</taxon>
    </lineage>
</organism>
<comment type="caution">
    <text evidence="11">The sequence shown here is derived from an EMBL/GenBank/DDBJ whole genome shotgun (WGS) entry which is preliminary data.</text>
</comment>
<sequence length="367" mass="42034">MEYHQACNTSQIPNCYDAGHNQSNQSSHQLFQEDLYATVSPLLFVFRWLAFCVGIPIQLLVAIVILKSRRLHNPRNAFCLGNICCCFTILVMSAYEYLLLIYRPNCPLWCQIYGVLVGSPYTCLLVTLLLAIIDRWFAISAPIKHRKYITVFRVTVCLITSWILVLFMNTSSYWLGMNEISVSCTVNSNIMKWVSLSHLALVSLIVVAQVAVYIRTRNYLRFNAQLLSMRYKHHKMRTNSTLVPDEYFVHLPDKTICRLELEASVTLVCGVTSLCVSALPLASTFLALIVCQIDMNHLLKCNHATLVAFIPYMRDLLLLHVVIGPILYITRSREFSKALRQTLPFIRFSRLFSQHGQRVAPSLVQRF</sequence>
<dbReference type="InterPro" id="IPR017452">
    <property type="entry name" value="GPCR_Rhodpsn_7TM"/>
</dbReference>
<evidence type="ECO:0000256" key="2">
    <source>
        <dbReference type="ARBA" id="ARBA00022475"/>
    </source>
</evidence>
<dbReference type="GO" id="GO:0005886">
    <property type="term" value="C:plasma membrane"/>
    <property type="evidence" value="ECO:0007669"/>
    <property type="project" value="UniProtKB-SubCell"/>
</dbReference>
<evidence type="ECO:0000256" key="6">
    <source>
        <dbReference type="ARBA" id="ARBA00023136"/>
    </source>
</evidence>
<proteinExistence type="predicted"/>
<evidence type="ECO:0000256" key="8">
    <source>
        <dbReference type="ARBA" id="ARBA00023224"/>
    </source>
</evidence>
<keyword evidence="7" id="KW-0675">Receptor</keyword>
<protein>
    <recommendedName>
        <fullName evidence="10">G-protein coupled receptors family 1 profile domain-containing protein</fullName>
    </recommendedName>
</protein>
<keyword evidence="3 9" id="KW-0812">Transmembrane</keyword>
<feature type="domain" description="G-protein coupled receptors family 1 profile" evidence="10">
    <location>
        <begin position="57"/>
        <end position="328"/>
    </location>
</feature>
<evidence type="ECO:0000313" key="11">
    <source>
        <dbReference type="EMBL" id="CAH0108681.1"/>
    </source>
</evidence>
<keyword evidence="8" id="KW-0807">Transducer</keyword>
<feature type="transmembrane region" description="Helical" evidence="9">
    <location>
        <begin position="112"/>
        <end position="133"/>
    </location>
</feature>